<comment type="caution">
    <text evidence="2">The sequence shown here is derived from an EMBL/GenBank/DDBJ whole genome shotgun (WGS) entry which is preliminary data.</text>
</comment>
<evidence type="ECO:0000313" key="2">
    <source>
        <dbReference type="EMBL" id="CAK1544701.1"/>
    </source>
</evidence>
<proteinExistence type="predicted"/>
<keyword evidence="3" id="KW-1185">Reference proteome</keyword>
<feature type="signal peptide" evidence="1">
    <location>
        <begin position="1"/>
        <end position="21"/>
    </location>
</feature>
<protein>
    <submittedName>
        <fullName evidence="2">Uncharacterized protein</fullName>
    </submittedName>
</protein>
<dbReference type="EMBL" id="CAVLEF010000006">
    <property type="protein sequence ID" value="CAK1544701.1"/>
    <property type="molecule type" value="Genomic_DNA"/>
</dbReference>
<name>A0AAV1J874_9NEOP</name>
<evidence type="ECO:0000256" key="1">
    <source>
        <dbReference type="SAM" id="SignalP"/>
    </source>
</evidence>
<dbReference type="AlphaFoldDB" id="A0AAV1J874"/>
<feature type="chain" id="PRO_5043897856" evidence="1">
    <location>
        <begin position="22"/>
        <end position="117"/>
    </location>
</feature>
<reference evidence="2 3" key="1">
    <citation type="submission" date="2023-11" db="EMBL/GenBank/DDBJ databases">
        <authorList>
            <person name="Okamura Y."/>
        </authorList>
    </citation>
    <scope>NUCLEOTIDE SEQUENCE [LARGE SCALE GENOMIC DNA]</scope>
</reference>
<keyword evidence="1" id="KW-0732">Signal</keyword>
<organism evidence="2 3">
    <name type="scientific">Leptosia nina</name>
    <dbReference type="NCBI Taxonomy" id="320188"/>
    <lineage>
        <taxon>Eukaryota</taxon>
        <taxon>Metazoa</taxon>
        <taxon>Ecdysozoa</taxon>
        <taxon>Arthropoda</taxon>
        <taxon>Hexapoda</taxon>
        <taxon>Insecta</taxon>
        <taxon>Pterygota</taxon>
        <taxon>Neoptera</taxon>
        <taxon>Endopterygota</taxon>
        <taxon>Lepidoptera</taxon>
        <taxon>Glossata</taxon>
        <taxon>Ditrysia</taxon>
        <taxon>Papilionoidea</taxon>
        <taxon>Pieridae</taxon>
        <taxon>Pierinae</taxon>
        <taxon>Leptosia</taxon>
    </lineage>
</organism>
<dbReference type="Proteomes" id="UP001497472">
    <property type="component" value="Unassembled WGS sequence"/>
</dbReference>
<gene>
    <name evidence="2" type="ORF">LNINA_LOCUS4423</name>
</gene>
<accession>A0AAV1J874</accession>
<sequence length="117" mass="12960">MKSLSSLVLYILLSTFNITASVDVFQFGDNQGAVIFSQSGKIGPREKHVEVPVVLPLCMDVSYVRVDVDNPRAPPKVDFDSDASTVIITYRRRQRSRSSYTVIAKGVPSISCVESYE</sequence>
<evidence type="ECO:0000313" key="3">
    <source>
        <dbReference type="Proteomes" id="UP001497472"/>
    </source>
</evidence>